<accession>A0AAW9EDI8</accession>
<organism evidence="1 2">
    <name type="scientific">Klebsiella aerogenes</name>
    <name type="common">Enterobacter aerogenes</name>
    <dbReference type="NCBI Taxonomy" id="548"/>
    <lineage>
        <taxon>Bacteria</taxon>
        <taxon>Pseudomonadati</taxon>
        <taxon>Pseudomonadota</taxon>
        <taxon>Gammaproteobacteria</taxon>
        <taxon>Enterobacterales</taxon>
        <taxon>Enterobacteriaceae</taxon>
        <taxon>Klebsiella/Raoultella group</taxon>
        <taxon>Klebsiella</taxon>
    </lineage>
</organism>
<dbReference type="AlphaFoldDB" id="A0AAW9EDI8"/>
<proteinExistence type="predicted"/>
<protein>
    <submittedName>
        <fullName evidence="1">Uncharacterized protein</fullName>
    </submittedName>
</protein>
<feature type="non-terminal residue" evidence="1">
    <location>
        <position position="93"/>
    </location>
</feature>
<evidence type="ECO:0000313" key="1">
    <source>
        <dbReference type="EMBL" id="MDX7018293.1"/>
    </source>
</evidence>
<sequence>TNIAKKYQSIIYKSSKSTKIASESFSQSVENINLPLIVYLGTGRLWYQGRYSSEAQDQKLDNSVYSRFWGYQNCLTATSSYKQFQSWYSWVYR</sequence>
<evidence type="ECO:0000313" key="2">
    <source>
        <dbReference type="Proteomes" id="UP001279012"/>
    </source>
</evidence>
<gene>
    <name evidence="1" type="ORF">SJ059_28140</name>
</gene>
<dbReference type="Proteomes" id="UP001279012">
    <property type="component" value="Unassembled WGS sequence"/>
</dbReference>
<reference evidence="1" key="1">
    <citation type="submission" date="2023-11" db="EMBL/GenBank/DDBJ databases">
        <title>Detection of rare carbapenemases in Enterobacterales - comparison of two colorimetric and two CIM-based carbapenemase assays.</title>
        <authorList>
            <person name="Schaffarczyk L."/>
            <person name="Noster J."/>
            <person name="Stelzer Y."/>
            <person name="Sattler J."/>
            <person name="Gatermann S."/>
            <person name="Hamprecht A."/>
        </authorList>
    </citation>
    <scope>NUCLEOTIDE SEQUENCE</scope>
    <source>
        <strain evidence="1">CIM-Cont-037</strain>
    </source>
</reference>
<comment type="caution">
    <text evidence="1">The sequence shown here is derived from an EMBL/GenBank/DDBJ whole genome shotgun (WGS) entry which is preliminary data.</text>
</comment>
<dbReference type="EMBL" id="JAWZZT010000757">
    <property type="protein sequence ID" value="MDX7018293.1"/>
    <property type="molecule type" value="Genomic_DNA"/>
</dbReference>
<name>A0AAW9EDI8_KLEAE</name>
<feature type="non-terminal residue" evidence="1">
    <location>
        <position position="1"/>
    </location>
</feature>